<name>A0AA37PC76_9PEZI</name>
<reference evidence="2 3" key="1">
    <citation type="submission" date="2022-03" db="EMBL/GenBank/DDBJ databases">
        <title>Genome data of Colletotrichum spp.</title>
        <authorList>
            <person name="Utami Y.D."/>
            <person name="Hiruma K."/>
        </authorList>
    </citation>
    <scope>NUCLEOTIDE SEQUENCE [LARGE SCALE GENOMIC DNA]</scope>
    <source>
        <strain evidence="2 3">MAFF 239500</strain>
    </source>
</reference>
<protein>
    <submittedName>
        <fullName evidence="2">Uncharacterized protein</fullName>
    </submittedName>
</protein>
<dbReference type="RefSeq" id="XP_049131874.1">
    <property type="nucleotide sequence ID" value="XM_049275917.1"/>
</dbReference>
<keyword evidence="3" id="KW-1185">Reference proteome</keyword>
<comment type="caution">
    <text evidence="2">The sequence shown here is derived from an EMBL/GenBank/DDBJ whole genome shotgun (WGS) entry which is preliminary data.</text>
</comment>
<evidence type="ECO:0000256" key="1">
    <source>
        <dbReference type="SAM" id="MobiDB-lite"/>
    </source>
</evidence>
<dbReference type="EMBL" id="BQXU01000030">
    <property type="protein sequence ID" value="GKT49524.1"/>
    <property type="molecule type" value="Genomic_DNA"/>
</dbReference>
<proteinExistence type="predicted"/>
<organism evidence="2 3">
    <name type="scientific">Colletotrichum spaethianum</name>
    <dbReference type="NCBI Taxonomy" id="700344"/>
    <lineage>
        <taxon>Eukaryota</taxon>
        <taxon>Fungi</taxon>
        <taxon>Dikarya</taxon>
        <taxon>Ascomycota</taxon>
        <taxon>Pezizomycotina</taxon>
        <taxon>Sordariomycetes</taxon>
        <taxon>Hypocreomycetidae</taxon>
        <taxon>Glomerellales</taxon>
        <taxon>Glomerellaceae</taxon>
        <taxon>Colletotrichum</taxon>
        <taxon>Colletotrichum spaethianum species complex</taxon>
    </lineage>
</organism>
<sequence>MARHRRPISSAASPDASRKLRVAKKTTPEAKLTTKAHDSPSSDIKKKPKATQQPEKANKREITTTVLPPAKRQKISNTKPTEAQFGTSDFDATKSQTPKKTTLSAQKDSSKPRFQTLPETPTKVTKKKVDEPSCEIQEDSSESDPQPIVVHSGRTRRLQSEIARLKSQIARVPKLRLTKDFASADGTRGMPPKTTANPHAANKDAHQDKEQLRDEHTTTNDKLGRIPKVPEGYMLLTKTDHLTLVRRTDTVKRMAKSFMKSAGDVADTKGDKKNTSLICLLAEAHSLYFGIESLTNALTKLPVTKIHENDVSTEQASDARQVPLEERSLKTTEKPTVAKEVSTAAAKQVAEGPESPECDIIAATMTQLTNRAE</sequence>
<dbReference type="GeneID" id="73330507"/>
<feature type="compositionally biased region" description="Polar residues" evidence="1">
    <location>
        <begin position="93"/>
        <end position="107"/>
    </location>
</feature>
<feature type="compositionally biased region" description="Polar residues" evidence="1">
    <location>
        <begin position="75"/>
        <end position="87"/>
    </location>
</feature>
<feature type="region of interest" description="Disordered" evidence="1">
    <location>
        <begin position="1"/>
        <end position="148"/>
    </location>
</feature>
<gene>
    <name evidence="2" type="ORF">ColSpa_09705</name>
</gene>
<feature type="compositionally biased region" description="Basic and acidic residues" evidence="1">
    <location>
        <begin position="201"/>
        <end position="224"/>
    </location>
</feature>
<feature type="compositionally biased region" description="Acidic residues" evidence="1">
    <location>
        <begin position="132"/>
        <end position="142"/>
    </location>
</feature>
<evidence type="ECO:0000313" key="2">
    <source>
        <dbReference type="EMBL" id="GKT49524.1"/>
    </source>
</evidence>
<feature type="region of interest" description="Disordered" evidence="1">
    <location>
        <begin position="182"/>
        <end position="226"/>
    </location>
</feature>
<dbReference type="AlphaFoldDB" id="A0AA37PC76"/>
<accession>A0AA37PC76</accession>
<feature type="compositionally biased region" description="Basic and acidic residues" evidence="1">
    <location>
        <begin position="35"/>
        <end position="45"/>
    </location>
</feature>
<dbReference type="Proteomes" id="UP001055115">
    <property type="component" value="Unassembled WGS sequence"/>
</dbReference>
<evidence type="ECO:0000313" key="3">
    <source>
        <dbReference type="Proteomes" id="UP001055115"/>
    </source>
</evidence>